<keyword evidence="2 8" id="KW-0548">Nucleotidyltransferase</keyword>
<keyword evidence="6 8" id="KW-0511">Multifunctional enzyme</keyword>
<evidence type="ECO:0000256" key="3">
    <source>
        <dbReference type="ARBA" id="ARBA00022737"/>
    </source>
</evidence>
<dbReference type="HAMAP" id="MF_00277">
    <property type="entry name" value="PII_uridylyl_transf"/>
    <property type="match status" value="1"/>
</dbReference>
<evidence type="ECO:0000256" key="8">
    <source>
        <dbReference type="HAMAP-Rule" id="MF_00277"/>
    </source>
</evidence>
<keyword evidence="3" id="KW-0677">Repeat</keyword>
<dbReference type="EC" id="2.7.7.59" evidence="8"/>
<dbReference type="PANTHER" id="PTHR47320">
    <property type="entry name" value="BIFUNCTIONAL URIDYLYLTRANSFERASE/URIDYLYL-REMOVING ENZYME"/>
    <property type="match status" value="1"/>
</dbReference>
<dbReference type="Pfam" id="PF01966">
    <property type="entry name" value="HD"/>
    <property type="match status" value="1"/>
</dbReference>
<comment type="cofactor">
    <cofactor evidence="8">
        <name>Mg(2+)</name>
        <dbReference type="ChEBI" id="CHEBI:18420"/>
    </cofactor>
</comment>
<organism evidence="11 12">
    <name type="scientific">Steroidobacter gossypii</name>
    <dbReference type="NCBI Taxonomy" id="2805490"/>
    <lineage>
        <taxon>Bacteria</taxon>
        <taxon>Pseudomonadati</taxon>
        <taxon>Pseudomonadota</taxon>
        <taxon>Gammaproteobacteria</taxon>
        <taxon>Steroidobacterales</taxon>
        <taxon>Steroidobacteraceae</taxon>
        <taxon>Steroidobacter</taxon>
    </lineage>
</organism>
<comment type="similarity">
    <text evidence="8">Belongs to the GlnD family.</text>
</comment>
<dbReference type="SUPFAM" id="SSF81593">
    <property type="entry name" value="Nucleotidyltransferase substrate binding subunit/domain"/>
    <property type="match status" value="1"/>
</dbReference>
<dbReference type="CDD" id="cd05401">
    <property type="entry name" value="NT_GlnE_GlnD_like"/>
    <property type="match status" value="1"/>
</dbReference>
<dbReference type="Gene3D" id="3.30.460.10">
    <property type="entry name" value="Beta Polymerase, domain 2"/>
    <property type="match status" value="1"/>
</dbReference>
<dbReference type="Pfam" id="PF08335">
    <property type="entry name" value="GlnD_UR_UTase"/>
    <property type="match status" value="1"/>
</dbReference>
<evidence type="ECO:0000313" key="11">
    <source>
        <dbReference type="EMBL" id="MBM0105061.1"/>
    </source>
</evidence>
<dbReference type="SUPFAM" id="SSF109604">
    <property type="entry name" value="HD-domain/PDEase-like"/>
    <property type="match status" value="1"/>
</dbReference>
<feature type="domain" description="HD" evidence="10">
    <location>
        <begin position="474"/>
        <end position="596"/>
    </location>
</feature>
<dbReference type="InterPro" id="IPR013546">
    <property type="entry name" value="PII_UdlTrfase/GS_AdlTrfase"/>
</dbReference>
<dbReference type="PROSITE" id="PS51671">
    <property type="entry name" value="ACT"/>
    <property type="match status" value="2"/>
</dbReference>
<dbReference type="SMART" id="SM00471">
    <property type="entry name" value="HDc"/>
    <property type="match status" value="1"/>
</dbReference>
<proteinExistence type="inferred from homology"/>
<evidence type="ECO:0000313" key="12">
    <source>
        <dbReference type="Proteomes" id="UP000661077"/>
    </source>
</evidence>
<dbReference type="InterPro" id="IPR003607">
    <property type="entry name" value="HD/PDEase_dom"/>
</dbReference>
<dbReference type="SUPFAM" id="SSF55021">
    <property type="entry name" value="ACT-like"/>
    <property type="match status" value="1"/>
</dbReference>
<keyword evidence="12" id="KW-1185">Reference proteome</keyword>
<dbReference type="InterPro" id="IPR010043">
    <property type="entry name" value="UTase/UR"/>
</dbReference>
<dbReference type="PIRSF" id="PIRSF006288">
    <property type="entry name" value="PII_uridyltransf"/>
    <property type="match status" value="1"/>
</dbReference>
<dbReference type="InterPro" id="IPR006674">
    <property type="entry name" value="HD_domain"/>
</dbReference>
<feature type="domain" description="ACT" evidence="9">
    <location>
        <begin position="826"/>
        <end position="898"/>
    </location>
</feature>
<dbReference type="InterPro" id="IPR002912">
    <property type="entry name" value="ACT_dom"/>
</dbReference>
<comment type="function">
    <text evidence="8">Modifies, by uridylylation and deuridylylation, the PII regulatory proteins (GlnB and homologs), in response to the nitrogen status of the cell that GlnD senses through the glutamine level. Under low glutamine levels, catalyzes the conversion of the PII proteins and UTP to PII-UMP and PPi, while under higher glutamine levels, GlnD hydrolyzes PII-UMP to PII and UMP (deuridylylation). Thus, controls uridylylation state and activity of the PII proteins, and plays an important role in the regulation of nitrogen metabolism.</text>
</comment>
<keyword evidence="1 8" id="KW-0808">Transferase</keyword>
<evidence type="ECO:0000256" key="2">
    <source>
        <dbReference type="ARBA" id="ARBA00022695"/>
    </source>
</evidence>
<evidence type="ECO:0000259" key="9">
    <source>
        <dbReference type="PROSITE" id="PS51671"/>
    </source>
</evidence>
<reference evidence="11 12" key="1">
    <citation type="journal article" date="2021" name="Int. J. Syst. Evol. Microbiol.">
        <title>Steroidobacter gossypii sp. nov., isolated from soil of cotton cropping field.</title>
        <authorList>
            <person name="Huang R."/>
            <person name="Yang S."/>
            <person name="Zhen C."/>
            <person name="Liu W."/>
        </authorList>
    </citation>
    <scope>NUCLEOTIDE SEQUENCE [LARGE SCALE GENOMIC DNA]</scope>
    <source>
        <strain evidence="11 12">S1-65</strain>
    </source>
</reference>
<name>A0ABS1WVQ5_9GAMM</name>
<evidence type="ECO:0000256" key="4">
    <source>
        <dbReference type="ARBA" id="ARBA00022801"/>
    </source>
</evidence>
<evidence type="ECO:0000256" key="1">
    <source>
        <dbReference type="ARBA" id="ARBA00022679"/>
    </source>
</evidence>
<keyword evidence="4 8" id="KW-0378">Hydrolase</keyword>
<feature type="region of interest" description="Uridylyltransferase" evidence="8">
    <location>
        <begin position="1"/>
        <end position="354"/>
    </location>
</feature>
<evidence type="ECO:0000259" key="10">
    <source>
        <dbReference type="PROSITE" id="PS51831"/>
    </source>
</evidence>
<dbReference type="PROSITE" id="PS51831">
    <property type="entry name" value="HD"/>
    <property type="match status" value="1"/>
</dbReference>
<dbReference type="Gene3D" id="1.10.3210.10">
    <property type="entry name" value="Hypothetical protein af1432"/>
    <property type="match status" value="1"/>
</dbReference>
<dbReference type="CDD" id="cd04899">
    <property type="entry name" value="ACT_ACR-UUR-like_2"/>
    <property type="match status" value="1"/>
</dbReference>
<dbReference type="GO" id="GO:0008773">
    <property type="term" value="F:[protein-PII] uridylyltransferase activity"/>
    <property type="evidence" value="ECO:0007669"/>
    <property type="project" value="UniProtKB-EC"/>
</dbReference>
<dbReference type="CDD" id="cd00077">
    <property type="entry name" value="HDc"/>
    <property type="match status" value="1"/>
</dbReference>
<protein>
    <recommendedName>
        <fullName evidence="8">Bifunctional uridylyltransferase/uridylyl-removing enzyme</fullName>
        <shortName evidence="8">UTase/UR</shortName>
    </recommendedName>
    <alternativeName>
        <fullName evidence="8">Bifunctional [protein-PII] modification enzyme</fullName>
    </alternativeName>
    <alternativeName>
        <fullName evidence="8">Bifunctional nitrogen sensor protein</fullName>
    </alternativeName>
    <domain>
        <recommendedName>
            <fullName evidence="8">[Protein-PII] uridylyltransferase</fullName>
            <shortName evidence="8">PII uridylyltransferase</shortName>
            <shortName evidence="8">UTase</shortName>
            <ecNumber evidence="8">2.7.7.59</ecNumber>
        </recommendedName>
    </domain>
    <domain>
        <recommendedName>
            <fullName evidence="8">[Protein-PII]-UMP uridylyl-removing enzyme</fullName>
            <shortName evidence="8">UR</shortName>
            <ecNumber evidence="8">3.1.4.-</ecNumber>
        </recommendedName>
    </domain>
</protein>
<dbReference type="EMBL" id="JAEVLS010000002">
    <property type="protein sequence ID" value="MBM0105061.1"/>
    <property type="molecule type" value="Genomic_DNA"/>
</dbReference>
<comment type="domain">
    <text evidence="8">Has four distinct domains: an N-terminal nucleotidyltransferase (NT) domain responsible for UTase activity, a central HD domain that encodes UR activity, and two C-terminal ACT domains that seem to have a role in glutamine sensing.</text>
</comment>
<accession>A0ABS1WVQ5</accession>
<dbReference type="Proteomes" id="UP000661077">
    <property type="component" value="Unassembled WGS sequence"/>
</dbReference>
<dbReference type="RefSeq" id="WP_203167127.1">
    <property type="nucleotide sequence ID" value="NZ_JAEVLS010000002.1"/>
</dbReference>
<keyword evidence="5 8" id="KW-0460">Magnesium</keyword>
<comment type="activity regulation">
    <text evidence="8">Uridylyltransferase (UTase) activity is inhibited by glutamine, while glutamine activates uridylyl-removing (UR) activity.</text>
</comment>
<dbReference type="InterPro" id="IPR043519">
    <property type="entry name" value="NT_sf"/>
</dbReference>
<comment type="catalytic activity">
    <reaction evidence="8">
        <text>[protein-PII]-L-tyrosine + UTP = [protein-PII]-uridylyl-L-tyrosine + diphosphate</text>
        <dbReference type="Rhea" id="RHEA:13673"/>
        <dbReference type="Rhea" id="RHEA-COMP:12147"/>
        <dbReference type="Rhea" id="RHEA-COMP:12148"/>
        <dbReference type="ChEBI" id="CHEBI:33019"/>
        <dbReference type="ChEBI" id="CHEBI:46398"/>
        <dbReference type="ChEBI" id="CHEBI:46858"/>
        <dbReference type="ChEBI" id="CHEBI:90602"/>
        <dbReference type="EC" id="2.7.7.59"/>
    </reaction>
</comment>
<gene>
    <name evidence="8 11" type="primary">glnD</name>
    <name evidence="11" type="ORF">JM946_09885</name>
</gene>
<comment type="caution">
    <text evidence="11">The sequence shown here is derived from an EMBL/GenBank/DDBJ whole genome shotgun (WGS) entry which is preliminary data.</text>
</comment>
<dbReference type="SUPFAM" id="SSF81301">
    <property type="entry name" value="Nucleotidyltransferase"/>
    <property type="match status" value="1"/>
</dbReference>
<dbReference type="EC" id="3.1.4.-" evidence="8"/>
<evidence type="ECO:0000256" key="6">
    <source>
        <dbReference type="ARBA" id="ARBA00023268"/>
    </source>
</evidence>
<dbReference type="PANTHER" id="PTHR47320:SF1">
    <property type="entry name" value="BIFUNCTIONAL URIDYLYLTRANSFERASE_URIDYLYL-REMOVING ENZYME"/>
    <property type="match status" value="1"/>
</dbReference>
<sequence length="898" mass="102444">MPVVTPDDLDELASTQASDPSWDYLGTLQASLGAQPRDITTFRNALSEGDNRLKQRFLDDEPVEQLVRDRARLVDSLLKTAWSMHVGEHVREVALIAVGGYGRGELNLCSDIDIMILLPKSESAPWQGSLEKFLTFMWDIGLEVGHSVRTIDDCQRESAADVSVATTMIEARLLQGPEQLFEAMRRALAPERVWPTRDFFEAKVNEQTARHHRYHDTAYNLEPNVKSSPGGLRDIQTIGWVAKRHFGAESLDQLVEHGFLTRSELRKLKSAQSFLWKIRFALHVLTARREDRLLFDHQIRLAKMFGYEDATYTLAVEQFMQRYYRTAMDVSLLNEMLLQLFREAITDSNEPPVPVNARFQIRNDFLEVTNEDVFDRYPSAMLELFVIIEQNADKIRGVRASTIRQLTRHLWLIDEEFRQHPRNHRLFFEILSAPVGVTHELRRMNLYGVLGRYIPAFGRIVGRMQYDLFHAYTVDAHTLFVVSNLRRFAIPKYDHEFPALSRIMQSLPKPELAYLAAIFHDIAKGRGGDHSELGSVDAEAFCLEQGLSRYDARLVAWLVRNHLVLSVTAQKKDISDPKVVNEFAKHVGDQTHLDYLYVLTVADVRGTNPKLWNNWKQSLFAEFYERTRQALRRGLESPLDKDELIAETQSRAKELTTRAGVGEILRQSVWQRFTVDYFLRHTPEEIAWHTKMLSERDSDDTTSLVSVQQLSGRGGTGVSTYTPQTQHSFARTTALLDQLGLNIVDARITPTADGFSLDVYHVLEDTGAEITDQARIRDIEQQLSHALSKPDNVAVTVTRRAPRQVRMFTTATQVTFSEDPVNGRTIVEIIAGDRPGLLSQVAKVFMAEDVRIYTSKIMTVGERAEDVFYITDHAGGPLSEQAKQRLAQHITETLDRRV</sequence>
<dbReference type="Gene3D" id="1.20.120.330">
    <property type="entry name" value="Nucleotidyltransferases domain 2"/>
    <property type="match status" value="1"/>
</dbReference>
<dbReference type="NCBIfam" id="TIGR01693">
    <property type="entry name" value="UTase_glnD"/>
    <property type="match status" value="1"/>
</dbReference>
<evidence type="ECO:0000256" key="7">
    <source>
        <dbReference type="ARBA" id="ARBA00047968"/>
    </source>
</evidence>
<dbReference type="InterPro" id="IPR045865">
    <property type="entry name" value="ACT-like_dom_sf"/>
</dbReference>
<comment type="catalytic activity">
    <reaction evidence="8">
        <text>[protein-PII]-uridylyl-L-tyrosine + H2O = [protein-PII]-L-tyrosine + UMP + H(+)</text>
        <dbReference type="Rhea" id="RHEA:48600"/>
        <dbReference type="Rhea" id="RHEA-COMP:12147"/>
        <dbReference type="Rhea" id="RHEA-COMP:12148"/>
        <dbReference type="ChEBI" id="CHEBI:15377"/>
        <dbReference type="ChEBI" id="CHEBI:15378"/>
        <dbReference type="ChEBI" id="CHEBI:46858"/>
        <dbReference type="ChEBI" id="CHEBI:57865"/>
        <dbReference type="ChEBI" id="CHEBI:90602"/>
    </reaction>
</comment>
<dbReference type="CDD" id="cd04900">
    <property type="entry name" value="ACT_UUR-like_1"/>
    <property type="match status" value="1"/>
</dbReference>
<comment type="catalytic activity">
    <reaction evidence="7">
        <text>guanosine 3',5'-bis(diphosphate) + H2O = GDP + diphosphate + H(+)</text>
        <dbReference type="Rhea" id="RHEA:14253"/>
        <dbReference type="ChEBI" id="CHEBI:15377"/>
        <dbReference type="ChEBI" id="CHEBI:15378"/>
        <dbReference type="ChEBI" id="CHEBI:33019"/>
        <dbReference type="ChEBI" id="CHEBI:58189"/>
        <dbReference type="ChEBI" id="CHEBI:77828"/>
        <dbReference type="EC" id="3.1.7.2"/>
    </reaction>
</comment>
<evidence type="ECO:0000256" key="5">
    <source>
        <dbReference type="ARBA" id="ARBA00022842"/>
    </source>
</evidence>
<feature type="domain" description="ACT" evidence="9">
    <location>
        <begin position="717"/>
        <end position="802"/>
    </location>
</feature>
<comment type="caution">
    <text evidence="8">Lacks conserved residue(s) required for the propagation of feature annotation.</text>
</comment>